<name>A0A6J4KS24_9CYAN</name>
<organism evidence="1">
    <name type="scientific">uncultured Microcoleus sp</name>
    <dbReference type="NCBI Taxonomy" id="259945"/>
    <lineage>
        <taxon>Bacteria</taxon>
        <taxon>Bacillati</taxon>
        <taxon>Cyanobacteriota</taxon>
        <taxon>Cyanophyceae</taxon>
        <taxon>Oscillatoriophycideae</taxon>
        <taxon>Oscillatoriales</taxon>
        <taxon>Microcoleaceae</taxon>
        <taxon>Microcoleus</taxon>
        <taxon>environmental samples</taxon>
    </lineage>
</organism>
<protein>
    <submittedName>
        <fullName evidence="1">Uncharacterized protein</fullName>
    </submittedName>
</protein>
<accession>A0A6J4KS24</accession>
<reference evidence="1" key="1">
    <citation type="submission" date="2020-02" db="EMBL/GenBank/DDBJ databases">
        <authorList>
            <person name="Meier V. D."/>
        </authorList>
    </citation>
    <scope>NUCLEOTIDE SEQUENCE</scope>
    <source>
        <strain evidence="1">AVDCRST_MAG84</strain>
    </source>
</reference>
<evidence type="ECO:0000313" key="1">
    <source>
        <dbReference type="EMBL" id="CAA9313827.1"/>
    </source>
</evidence>
<sequence>MPKNATCKIIALIPNHSRHKSIFSRISARRKNSSRQFQAKSTIPGFLSLFRSFKYYCLAEFSDGAGLAA</sequence>
<proteinExistence type="predicted"/>
<dbReference type="AlphaFoldDB" id="A0A6J4KS24"/>
<dbReference type="EMBL" id="CADCTZ010000141">
    <property type="protein sequence ID" value="CAA9313827.1"/>
    <property type="molecule type" value="Genomic_DNA"/>
</dbReference>
<gene>
    <name evidence="1" type="ORF">AVDCRST_MAG84-964</name>
</gene>